<evidence type="ECO:0000256" key="3">
    <source>
        <dbReference type="ARBA" id="ARBA00022723"/>
    </source>
</evidence>
<organism evidence="9 10">
    <name type="scientific">Lactarius akahatsu</name>
    <dbReference type="NCBI Taxonomy" id="416441"/>
    <lineage>
        <taxon>Eukaryota</taxon>
        <taxon>Fungi</taxon>
        <taxon>Dikarya</taxon>
        <taxon>Basidiomycota</taxon>
        <taxon>Agaricomycotina</taxon>
        <taxon>Agaricomycetes</taxon>
        <taxon>Russulales</taxon>
        <taxon>Russulaceae</taxon>
        <taxon>Lactarius</taxon>
    </lineage>
</organism>
<dbReference type="Pfam" id="PF00067">
    <property type="entry name" value="p450"/>
    <property type="match status" value="1"/>
</dbReference>
<protein>
    <submittedName>
        <fullName evidence="9">Cytochrome P450</fullName>
    </submittedName>
</protein>
<dbReference type="GO" id="GO:0020037">
    <property type="term" value="F:heme binding"/>
    <property type="evidence" value="ECO:0007669"/>
    <property type="project" value="InterPro"/>
</dbReference>
<name>A0AAD4LQT4_9AGAM</name>
<keyword evidence="8" id="KW-1133">Transmembrane helix</keyword>
<feature type="binding site" description="axial binding residue" evidence="6">
    <location>
        <position position="441"/>
    </location>
    <ligand>
        <name>heme</name>
        <dbReference type="ChEBI" id="CHEBI:30413"/>
    </ligand>
    <ligandPart>
        <name>Fe</name>
        <dbReference type="ChEBI" id="CHEBI:18248"/>
    </ligandPart>
</feature>
<keyword evidence="8" id="KW-0472">Membrane</keyword>
<evidence type="ECO:0000256" key="4">
    <source>
        <dbReference type="ARBA" id="ARBA00023002"/>
    </source>
</evidence>
<evidence type="ECO:0000256" key="6">
    <source>
        <dbReference type="PIRSR" id="PIRSR602403-1"/>
    </source>
</evidence>
<evidence type="ECO:0000313" key="9">
    <source>
        <dbReference type="EMBL" id="KAH9000275.1"/>
    </source>
</evidence>
<keyword evidence="3 6" id="KW-0479">Metal-binding</keyword>
<evidence type="ECO:0000256" key="8">
    <source>
        <dbReference type="SAM" id="Phobius"/>
    </source>
</evidence>
<comment type="caution">
    <text evidence="9">The sequence shown here is derived from an EMBL/GenBank/DDBJ whole genome shotgun (WGS) entry which is preliminary data.</text>
</comment>
<dbReference type="InterPro" id="IPR036396">
    <property type="entry name" value="Cyt_P450_sf"/>
</dbReference>
<comment type="similarity">
    <text evidence="2 7">Belongs to the cytochrome P450 family.</text>
</comment>
<dbReference type="PROSITE" id="PS00086">
    <property type="entry name" value="CYTOCHROME_P450"/>
    <property type="match status" value="1"/>
</dbReference>
<dbReference type="InterPro" id="IPR002403">
    <property type="entry name" value="Cyt_P450_E_grp-IV"/>
</dbReference>
<keyword evidence="4 7" id="KW-0560">Oxidoreductase</keyword>
<dbReference type="GO" id="GO:0004497">
    <property type="term" value="F:monooxygenase activity"/>
    <property type="evidence" value="ECO:0007669"/>
    <property type="project" value="UniProtKB-KW"/>
</dbReference>
<keyword evidence="8" id="KW-0812">Transmembrane</keyword>
<keyword evidence="6 7" id="KW-0349">Heme</keyword>
<evidence type="ECO:0000313" key="10">
    <source>
        <dbReference type="Proteomes" id="UP001201163"/>
    </source>
</evidence>
<evidence type="ECO:0000256" key="5">
    <source>
        <dbReference type="ARBA" id="ARBA00023004"/>
    </source>
</evidence>
<evidence type="ECO:0000256" key="2">
    <source>
        <dbReference type="ARBA" id="ARBA00010617"/>
    </source>
</evidence>
<sequence>MVDESTLRLSFLAASFFIVFLFASWYRRDPLLNAIPTVGFSDPILSYYSALRFNIDGLPMLKYGYENARRGVFKIAGFRRWMVLVSGPELVEDVRKAPEDVLSVKASTAEFEYTLGLLETDRGYHMDIIRSKLTRNIEVTFKDVRDELIRTLDASIPVHDDDWVKVPVLETVQRVVSATSNRIFVGSPLCRDQGYLTLNLNFAINVVKSAAIINMFPKPLKLIAAHFLFNLQSNIRQEMEYIRPMVEERFARMEEFGDDWDDKPNDMLMWLMSEAKGAERTLEDLATRMLVVNFVAIHTTSRTFTHVLYRLLSNPEYVEPLRHEVETVVAEEGWTKAGMDKMHKIDSFLQESLRFDAVLALGRVVLRPFTLSNGVIVPAGTLVAVPSAAVHMDGEIYPNPEEFDGFRFAKLRQRDGVAVAGHQAISTSTEYLAFGHGRRACPGRFFAANEVKALLAHVVVTYDIKFAEGTQAPRSFIINSLRMPGKADAMFRKRQK</sequence>
<dbReference type="GO" id="GO:0016705">
    <property type="term" value="F:oxidoreductase activity, acting on paired donors, with incorporation or reduction of molecular oxygen"/>
    <property type="evidence" value="ECO:0007669"/>
    <property type="project" value="InterPro"/>
</dbReference>
<keyword evidence="5 6" id="KW-0408">Iron</keyword>
<feature type="transmembrane region" description="Helical" evidence="8">
    <location>
        <begin position="7"/>
        <end position="26"/>
    </location>
</feature>
<dbReference type="PANTHER" id="PTHR46206">
    <property type="entry name" value="CYTOCHROME P450"/>
    <property type="match status" value="1"/>
</dbReference>
<dbReference type="InterPro" id="IPR017972">
    <property type="entry name" value="Cyt_P450_CS"/>
</dbReference>
<dbReference type="EMBL" id="JAKELL010000002">
    <property type="protein sequence ID" value="KAH9000275.1"/>
    <property type="molecule type" value="Genomic_DNA"/>
</dbReference>
<evidence type="ECO:0000256" key="7">
    <source>
        <dbReference type="RuleBase" id="RU000461"/>
    </source>
</evidence>
<dbReference type="SUPFAM" id="SSF48264">
    <property type="entry name" value="Cytochrome P450"/>
    <property type="match status" value="1"/>
</dbReference>
<comment type="cofactor">
    <cofactor evidence="1 6">
        <name>heme</name>
        <dbReference type="ChEBI" id="CHEBI:30413"/>
    </cofactor>
</comment>
<gene>
    <name evidence="9" type="ORF">EDB92DRAFT_1984120</name>
</gene>
<dbReference type="InterPro" id="IPR001128">
    <property type="entry name" value="Cyt_P450"/>
</dbReference>
<dbReference type="GO" id="GO:0005506">
    <property type="term" value="F:iron ion binding"/>
    <property type="evidence" value="ECO:0007669"/>
    <property type="project" value="InterPro"/>
</dbReference>
<keyword evidence="10" id="KW-1185">Reference proteome</keyword>
<dbReference type="PRINTS" id="PR00465">
    <property type="entry name" value="EP450IV"/>
</dbReference>
<keyword evidence="7" id="KW-0503">Monooxygenase</keyword>
<proteinExistence type="inferred from homology"/>
<reference evidence="9" key="1">
    <citation type="submission" date="2022-01" db="EMBL/GenBank/DDBJ databases">
        <title>Comparative genomics reveals a dynamic genome evolution in the ectomycorrhizal milk-cap (Lactarius) mushrooms.</title>
        <authorList>
            <consortium name="DOE Joint Genome Institute"/>
            <person name="Lebreton A."/>
            <person name="Tang N."/>
            <person name="Kuo A."/>
            <person name="LaButti K."/>
            <person name="Drula E."/>
            <person name="Barry K."/>
            <person name="Clum A."/>
            <person name="Lipzen A."/>
            <person name="Mousain D."/>
            <person name="Ng V."/>
            <person name="Wang R."/>
            <person name="Wang X."/>
            <person name="Dai Y."/>
            <person name="Henrissat B."/>
            <person name="Grigoriev I.V."/>
            <person name="Guerin-Laguette A."/>
            <person name="Yu F."/>
            <person name="Martin F.M."/>
        </authorList>
    </citation>
    <scope>NUCLEOTIDE SEQUENCE</scope>
    <source>
        <strain evidence="9">QP</strain>
    </source>
</reference>
<dbReference type="Gene3D" id="1.10.630.10">
    <property type="entry name" value="Cytochrome P450"/>
    <property type="match status" value="1"/>
</dbReference>
<dbReference type="AlphaFoldDB" id="A0AAD4LQT4"/>
<evidence type="ECO:0000256" key="1">
    <source>
        <dbReference type="ARBA" id="ARBA00001971"/>
    </source>
</evidence>
<accession>A0AAD4LQT4</accession>
<dbReference type="CDD" id="cd11041">
    <property type="entry name" value="CYP503A1-like"/>
    <property type="match status" value="1"/>
</dbReference>
<dbReference type="Proteomes" id="UP001201163">
    <property type="component" value="Unassembled WGS sequence"/>
</dbReference>